<feature type="chain" id="PRO_5038054666" description="Starch-binding associating with outer membrane" evidence="1">
    <location>
        <begin position="18"/>
        <end position="498"/>
    </location>
</feature>
<dbReference type="InterPro" id="IPR041662">
    <property type="entry name" value="SusD-like_2"/>
</dbReference>
<dbReference type="RefSeq" id="WP_188598940.1">
    <property type="nucleotide sequence ID" value="NZ_BMJW01000002.1"/>
</dbReference>
<accession>A0A917HZH2</accession>
<proteinExistence type="predicted"/>
<feature type="signal peptide" evidence="1">
    <location>
        <begin position="1"/>
        <end position="17"/>
    </location>
</feature>
<name>A0A917HZH2_9FLAO</name>
<dbReference type="PROSITE" id="PS51257">
    <property type="entry name" value="PROKAR_LIPOPROTEIN"/>
    <property type="match status" value="1"/>
</dbReference>
<dbReference type="Gene3D" id="1.25.40.390">
    <property type="match status" value="1"/>
</dbReference>
<gene>
    <name evidence="2" type="ORF">GCM10011416_17490</name>
</gene>
<evidence type="ECO:0000256" key="1">
    <source>
        <dbReference type="SAM" id="SignalP"/>
    </source>
</evidence>
<dbReference type="Pfam" id="PF12771">
    <property type="entry name" value="SusD-like_2"/>
    <property type="match status" value="1"/>
</dbReference>
<organism evidence="2 3">
    <name type="scientific">Polaribacter pacificus</name>
    <dbReference type="NCBI Taxonomy" id="1775173"/>
    <lineage>
        <taxon>Bacteria</taxon>
        <taxon>Pseudomonadati</taxon>
        <taxon>Bacteroidota</taxon>
        <taxon>Flavobacteriia</taxon>
        <taxon>Flavobacteriales</taxon>
        <taxon>Flavobacteriaceae</taxon>
    </lineage>
</organism>
<dbReference type="SUPFAM" id="SSF48452">
    <property type="entry name" value="TPR-like"/>
    <property type="match status" value="1"/>
</dbReference>
<keyword evidence="1" id="KW-0732">Signal</keyword>
<keyword evidence="3" id="KW-1185">Reference proteome</keyword>
<sequence length="498" mass="56108">MNTYKIIFLVFISLALASCEKIDINENPNKVSQTHPDLLLTQIASRAFQVQGRGAMYASRMIVQTDGESSEQYYKWGRGSFDGFNQLRQVTKMIEEATRIENNSYVGVGHFFRAYYFYNMALSFGSIPYADALKGETDQLYQPAYSSQKEVFVGVLKELEQANSLLAGNDFISGDPIFNGDVSKWRKLVNSFRLKILLSLSKKEADTDLQVKSSFAAIYASEPIISSFDESARLDFADVVDTRYTEFNSSSYGSGLYMSSTFIDQLKERQDPRLFIYADRTKQAKENGLAVNDFNAYEGGNPTDPYNDVNLLAAAGKVSKVNARYTVDPTTEAHNLLSYSEVQFILAEAAVRGWIATDAKTHYENAVKANFKFYNTYAKGNRVDAVGQQGFVTEAAANTYLSGAKVLFTNAVTADEKLSLILTQKYFTSFLQTGWRMYFDHLRTGYPAFSYLGTNTPPTRWIYPSSEYNDNSENVSQAIKEQFGAANDEIRQKTWWLN</sequence>
<reference evidence="2" key="2">
    <citation type="submission" date="2020-09" db="EMBL/GenBank/DDBJ databases">
        <authorList>
            <person name="Sun Q."/>
            <person name="Zhou Y."/>
        </authorList>
    </citation>
    <scope>NUCLEOTIDE SEQUENCE</scope>
    <source>
        <strain evidence="2">CGMCC 1.15763</strain>
    </source>
</reference>
<reference evidence="2" key="1">
    <citation type="journal article" date="2014" name="Int. J. Syst. Evol. Microbiol.">
        <title>Complete genome sequence of Corynebacterium casei LMG S-19264T (=DSM 44701T), isolated from a smear-ripened cheese.</title>
        <authorList>
            <consortium name="US DOE Joint Genome Institute (JGI-PGF)"/>
            <person name="Walter F."/>
            <person name="Albersmeier A."/>
            <person name="Kalinowski J."/>
            <person name="Ruckert C."/>
        </authorList>
    </citation>
    <scope>NUCLEOTIDE SEQUENCE</scope>
    <source>
        <strain evidence="2">CGMCC 1.15763</strain>
    </source>
</reference>
<evidence type="ECO:0008006" key="4">
    <source>
        <dbReference type="Google" id="ProtNLM"/>
    </source>
</evidence>
<dbReference type="InterPro" id="IPR011990">
    <property type="entry name" value="TPR-like_helical_dom_sf"/>
</dbReference>
<evidence type="ECO:0000313" key="2">
    <source>
        <dbReference type="EMBL" id="GGG99618.1"/>
    </source>
</evidence>
<dbReference type="Proteomes" id="UP000633278">
    <property type="component" value="Unassembled WGS sequence"/>
</dbReference>
<comment type="caution">
    <text evidence="2">The sequence shown here is derived from an EMBL/GenBank/DDBJ whole genome shotgun (WGS) entry which is preliminary data.</text>
</comment>
<dbReference type="EMBL" id="BMJW01000002">
    <property type="protein sequence ID" value="GGG99618.1"/>
    <property type="molecule type" value="Genomic_DNA"/>
</dbReference>
<dbReference type="AlphaFoldDB" id="A0A917HZH2"/>
<protein>
    <recommendedName>
        <fullName evidence="4">Starch-binding associating with outer membrane</fullName>
    </recommendedName>
</protein>
<evidence type="ECO:0000313" key="3">
    <source>
        <dbReference type="Proteomes" id="UP000633278"/>
    </source>
</evidence>